<dbReference type="CDD" id="cd16345">
    <property type="entry name" value="LMWP_ArsC"/>
    <property type="match status" value="1"/>
</dbReference>
<proteinExistence type="predicted"/>
<comment type="caution">
    <text evidence="3">The sequence shown here is derived from an EMBL/GenBank/DDBJ whole genome shotgun (WGS) entry which is preliminary data.</text>
</comment>
<dbReference type="SUPFAM" id="SSF52788">
    <property type="entry name" value="Phosphotyrosine protein phosphatases I"/>
    <property type="match status" value="1"/>
</dbReference>
<evidence type="ECO:0000256" key="1">
    <source>
        <dbReference type="ARBA" id="ARBA00022849"/>
    </source>
</evidence>
<evidence type="ECO:0000259" key="2">
    <source>
        <dbReference type="SMART" id="SM00226"/>
    </source>
</evidence>
<dbReference type="Gene3D" id="3.40.50.2300">
    <property type="match status" value="1"/>
</dbReference>
<keyword evidence="4" id="KW-1185">Reference proteome</keyword>
<dbReference type="InterPro" id="IPR023485">
    <property type="entry name" value="Ptyr_pPase"/>
</dbReference>
<dbReference type="RefSeq" id="WP_199383132.1">
    <property type="nucleotide sequence ID" value="NZ_JAEMHM010000004.1"/>
</dbReference>
<gene>
    <name evidence="3" type="ORF">JFN93_06220</name>
</gene>
<dbReference type="InterPro" id="IPR036196">
    <property type="entry name" value="Ptyr_pPase_sf"/>
</dbReference>
<dbReference type="GO" id="GO:0046685">
    <property type="term" value="P:response to arsenic-containing substance"/>
    <property type="evidence" value="ECO:0007669"/>
    <property type="project" value="UniProtKB-KW"/>
</dbReference>
<dbReference type="PANTHER" id="PTHR43428">
    <property type="entry name" value="ARSENATE REDUCTASE"/>
    <property type="match status" value="1"/>
</dbReference>
<dbReference type="PANTHER" id="PTHR43428:SF1">
    <property type="entry name" value="ARSENATE REDUCTASE"/>
    <property type="match status" value="1"/>
</dbReference>
<organism evidence="3 4">
    <name type="scientific">Geomesophilobacter sediminis</name>
    <dbReference type="NCBI Taxonomy" id="2798584"/>
    <lineage>
        <taxon>Bacteria</taxon>
        <taxon>Pseudomonadati</taxon>
        <taxon>Thermodesulfobacteriota</taxon>
        <taxon>Desulfuromonadia</taxon>
        <taxon>Geobacterales</taxon>
        <taxon>Geobacteraceae</taxon>
        <taxon>Geomesophilobacter</taxon>
    </lineage>
</organism>
<dbReference type="Proteomes" id="UP000636888">
    <property type="component" value="Unassembled WGS sequence"/>
</dbReference>
<name>A0A8J7JKY1_9BACT</name>
<dbReference type="Pfam" id="PF01451">
    <property type="entry name" value="LMWPc"/>
    <property type="match status" value="1"/>
</dbReference>
<keyword evidence="1" id="KW-0059">Arsenical resistance</keyword>
<evidence type="ECO:0000313" key="4">
    <source>
        <dbReference type="Proteomes" id="UP000636888"/>
    </source>
</evidence>
<protein>
    <submittedName>
        <fullName evidence="3">Arsenate reductase ArsC</fullName>
    </submittedName>
</protein>
<feature type="domain" description="Phosphotyrosine protein phosphatase I" evidence="2">
    <location>
        <begin position="4"/>
        <end position="142"/>
    </location>
</feature>
<dbReference type="AlphaFoldDB" id="A0A8J7JKY1"/>
<evidence type="ECO:0000313" key="3">
    <source>
        <dbReference type="EMBL" id="MBJ6724295.1"/>
    </source>
</evidence>
<reference evidence="3" key="1">
    <citation type="submission" date="2020-12" db="EMBL/GenBank/DDBJ databases">
        <title>Geomonas sp. Red875, isolated from river sediment.</title>
        <authorList>
            <person name="Xu Z."/>
            <person name="Zhang Z."/>
            <person name="Masuda Y."/>
            <person name="Itoh H."/>
            <person name="Senoo K."/>
        </authorList>
    </citation>
    <scope>NUCLEOTIDE SEQUENCE</scope>
    <source>
        <strain evidence="3">Red875</strain>
    </source>
</reference>
<dbReference type="SMART" id="SM00226">
    <property type="entry name" value="LMWPc"/>
    <property type="match status" value="1"/>
</dbReference>
<sequence length="144" mass="16057">MQKTKVLFICMHNSARSQMAEAFLNAIAGDRFESHSAGLLAGELNPFAVRVMAEVGIDISHHKSKDVQHYLNTEKKSFDYCITVCDHASFSARCPVYPGRNIRIHWGIPDPSALVGSEEEKLAGTRAIRDEIKAKMEEWIGTLP</sequence>
<dbReference type="EMBL" id="JAEMHM010000004">
    <property type="protein sequence ID" value="MBJ6724295.1"/>
    <property type="molecule type" value="Genomic_DNA"/>
</dbReference>
<accession>A0A8J7JKY1</accession>